<name>A0A1X7TBL4_AMPQE</name>
<reference evidence="1" key="1">
    <citation type="submission" date="2017-05" db="UniProtKB">
        <authorList>
            <consortium name="EnsemblMetazoa"/>
        </authorList>
    </citation>
    <scope>IDENTIFICATION</scope>
</reference>
<protein>
    <submittedName>
        <fullName evidence="1">Uncharacterized protein</fullName>
    </submittedName>
</protein>
<sequence>RGKREYYRFILKEAATLLEGLFTDPVRGLYCPPLSRPLAELDIMAHYNFDYAQQVHFPSNPLPPGPKYFLTPLSVLESAHWTEQVNQPVLPASRPTKFSPDWCFGLLKQRFRRSVVGSLHDLLEVVERSASVNKAQVVGTLEGECIVKSYDRTRHLAPFFKKIKAIKTFHHYVMDCQAMGEVIMRKTSDDPVMSQSQLRR</sequence>
<evidence type="ECO:0000313" key="1">
    <source>
        <dbReference type="EnsemblMetazoa" id="Aqu2.1.11835_001"/>
    </source>
</evidence>
<dbReference type="AlphaFoldDB" id="A0A1X7TBL4"/>
<accession>A0A1X7TBL4</accession>
<organism evidence="1">
    <name type="scientific">Amphimedon queenslandica</name>
    <name type="common">Sponge</name>
    <dbReference type="NCBI Taxonomy" id="400682"/>
    <lineage>
        <taxon>Eukaryota</taxon>
        <taxon>Metazoa</taxon>
        <taxon>Porifera</taxon>
        <taxon>Demospongiae</taxon>
        <taxon>Heteroscleromorpha</taxon>
        <taxon>Haplosclerida</taxon>
        <taxon>Niphatidae</taxon>
        <taxon>Amphimedon</taxon>
    </lineage>
</organism>
<dbReference type="InParanoid" id="A0A1X7TBL4"/>
<proteinExistence type="predicted"/>
<dbReference type="EnsemblMetazoa" id="Aqu2.1.11835_001">
    <property type="protein sequence ID" value="Aqu2.1.11835_001"/>
    <property type="gene ID" value="Aqu2.1.11835"/>
</dbReference>
<dbReference type="PANTHER" id="PTHR34415">
    <property type="entry name" value="INTEGRASE CATALYTIC DOMAIN-CONTAINING PROTEIN"/>
    <property type="match status" value="1"/>
</dbReference>
<dbReference type="PANTHER" id="PTHR34415:SF1">
    <property type="entry name" value="INTEGRASE CATALYTIC DOMAIN-CONTAINING PROTEIN"/>
    <property type="match status" value="1"/>
</dbReference>